<accession>A0ABQ0A294</accession>
<keyword evidence="7" id="KW-1005">Bacterial flagellum biogenesis</keyword>
<feature type="compositionally biased region" description="Polar residues" evidence="10">
    <location>
        <begin position="310"/>
        <end position="327"/>
    </location>
</feature>
<sequence length="360" mass="39193">MAETRRDAPIPAESAEEARPWRLPFWTEPPVHAVEREKEESAETDNDAEEAETDAAKPDYPTADELETIRREAYNDGLEQGRIEGRQQGHKEGYEAGFAEGREAGHQEGFSSGQKEGATAGFQEGKAQGSQEAAEEAQRLRQLVATLQGSLRERDAQLPEVMVMLLTRLAEQVLEQELNTGADNITRYVDAAIDALPDGEILAKVYVSPADADLLTAHKAARMIETDNALNAGECRIESENSLVEYSVSDSLQQHLMSLAGTLLTTADGYPSDDIDENTLLESEPETDVDEETTAPRASDSSPAHHDTQVDSSSDSITEPTTESTIDSEADSAAVMTDKSSSSDQKQDQEQNDDPEQPLA</sequence>
<protein>
    <recommendedName>
        <fullName evidence="4">Flagellar assembly protein FliH</fullName>
    </recommendedName>
</protein>
<dbReference type="EMBL" id="BAABWH010000008">
    <property type="protein sequence ID" value="GAA6146530.1"/>
    <property type="molecule type" value="Genomic_DNA"/>
</dbReference>
<dbReference type="RefSeq" id="WP_353295751.1">
    <property type="nucleotide sequence ID" value="NZ_BAABWH010000008.1"/>
</dbReference>
<organism evidence="12 13">
    <name type="scientific">Thalassolituus maritimus</name>
    <dbReference type="NCBI Taxonomy" id="484498"/>
    <lineage>
        <taxon>Bacteria</taxon>
        <taxon>Pseudomonadati</taxon>
        <taxon>Pseudomonadota</taxon>
        <taxon>Gammaproteobacteria</taxon>
        <taxon>Oceanospirillales</taxon>
        <taxon>Oceanospirillaceae</taxon>
        <taxon>Thalassolituus</taxon>
    </lineage>
</organism>
<comment type="caution">
    <text evidence="12">The sequence shown here is derived from an EMBL/GenBank/DDBJ whole genome shotgun (WGS) entry which is preliminary data.</text>
</comment>
<keyword evidence="5" id="KW-0813">Transport</keyword>
<evidence type="ECO:0000256" key="3">
    <source>
        <dbReference type="ARBA" id="ARBA00006602"/>
    </source>
</evidence>
<evidence type="ECO:0000313" key="12">
    <source>
        <dbReference type="EMBL" id="GAA6146530.1"/>
    </source>
</evidence>
<comment type="subcellular location">
    <subcellularLocation>
        <location evidence="2">Cytoplasm</location>
    </subcellularLocation>
</comment>
<gene>
    <name evidence="12" type="ORF">NBRC116585_26480</name>
</gene>
<comment type="function">
    <text evidence="1">Needed for flagellar regrowth and assembly.</text>
</comment>
<feature type="region of interest" description="Disordered" evidence="10">
    <location>
        <begin position="1"/>
        <end position="66"/>
    </location>
</feature>
<evidence type="ECO:0000256" key="9">
    <source>
        <dbReference type="ARBA" id="ARBA00023225"/>
    </source>
</evidence>
<feature type="compositionally biased region" description="Acidic residues" evidence="10">
    <location>
        <begin position="271"/>
        <end position="293"/>
    </location>
</feature>
<dbReference type="InterPro" id="IPR000563">
    <property type="entry name" value="Flag_FliH"/>
</dbReference>
<evidence type="ECO:0000256" key="10">
    <source>
        <dbReference type="SAM" id="MobiDB-lite"/>
    </source>
</evidence>
<dbReference type="InterPro" id="IPR051472">
    <property type="entry name" value="T3SS_Stator/FliH"/>
</dbReference>
<feature type="domain" description="Flagellar assembly protein FliH/Type III secretion system HrpE" evidence="11">
    <location>
        <begin position="135"/>
        <end position="253"/>
    </location>
</feature>
<dbReference type="PANTHER" id="PTHR34982:SF1">
    <property type="entry name" value="FLAGELLAR ASSEMBLY PROTEIN FLIH"/>
    <property type="match status" value="1"/>
</dbReference>
<keyword evidence="9" id="KW-1006">Bacterial flagellum protein export</keyword>
<evidence type="ECO:0000256" key="2">
    <source>
        <dbReference type="ARBA" id="ARBA00004496"/>
    </source>
</evidence>
<feature type="compositionally biased region" description="Acidic residues" evidence="10">
    <location>
        <begin position="350"/>
        <end position="360"/>
    </location>
</feature>
<evidence type="ECO:0000256" key="6">
    <source>
        <dbReference type="ARBA" id="ARBA00022490"/>
    </source>
</evidence>
<dbReference type="PANTHER" id="PTHR34982">
    <property type="entry name" value="YOP PROTEINS TRANSLOCATION PROTEIN L"/>
    <property type="match status" value="1"/>
</dbReference>
<feature type="region of interest" description="Disordered" evidence="10">
    <location>
        <begin position="104"/>
        <end position="134"/>
    </location>
</feature>
<keyword evidence="6" id="KW-0963">Cytoplasm</keyword>
<evidence type="ECO:0000313" key="13">
    <source>
        <dbReference type="Proteomes" id="UP001481413"/>
    </source>
</evidence>
<reference evidence="12 13" key="1">
    <citation type="submission" date="2024-04" db="EMBL/GenBank/DDBJ databases">
        <title>Draft genome sequence of Thalassolituus maritimus NBRC 116585.</title>
        <authorList>
            <person name="Miyakawa T."/>
            <person name="Kusuya Y."/>
            <person name="Miura T."/>
        </authorList>
    </citation>
    <scope>NUCLEOTIDE SEQUENCE [LARGE SCALE GENOMIC DNA]</scope>
    <source>
        <strain evidence="12 13">5NW40-0001</strain>
    </source>
</reference>
<proteinExistence type="inferred from homology"/>
<dbReference type="Pfam" id="PF02108">
    <property type="entry name" value="FliH"/>
    <property type="match status" value="1"/>
</dbReference>
<feature type="compositionally biased region" description="Acidic residues" evidence="10">
    <location>
        <begin position="42"/>
        <end position="53"/>
    </location>
</feature>
<comment type="similarity">
    <text evidence="3">Belongs to the FliH family.</text>
</comment>
<evidence type="ECO:0000256" key="5">
    <source>
        <dbReference type="ARBA" id="ARBA00022448"/>
    </source>
</evidence>
<evidence type="ECO:0000256" key="4">
    <source>
        <dbReference type="ARBA" id="ARBA00016507"/>
    </source>
</evidence>
<keyword evidence="13" id="KW-1185">Reference proteome</keyword>
<dbReference type="Proteomes" id="UP001481413">
    <property type="component" value="Unassembled WGS sequence"/>
</dbReference>
<keyword evidence="8" id="KW-0653">Protein transport</keyword>
<evidence type="ECO:0000256" key="1">
    <source>
        <dbReference type="ARBA" id="ARBA00003041"/>
    </source>
</evidence>
<feature type="region of interest" description="Disordered" evidence="10">
    <location>
        <begin position="268"/>
        <end position="360"/>
    </location>
</feature>
<feature type="compositionally biased region" description="Low complexity" evidence="10">
    <location>
        <begin position="123"/>
        <end position="132"/>
    </location>
</feature>
<evidence type="ECO:0000259" key="11">
    <source>
        <dbReference type="Pfam" id="PF02108"/>
    </source>
</evidence>
<name>A0ABQ0A294_9GAMM</name>
<dbReference type="InterPro" id="IPR018035">
    <property type="entry name" value="Flagellar_FliH/T3SS_HrpE"/>
</dbReference>
<dbReference type="PRINTS" id="PR01003">
    <property type="entry name" value="FLGFLIH"/>
</dbReference>
<evidence type="ECO:0000256" key="8">
    <source>
        <dbReference type="ARBA" id="ARBA00022927"/>
    </source>
</evidence>
<evidence type="ECO:0000256" key="7">
    <source>
        <dbReference type="ARBA" id="ARBA00022795"/>
    </source>
</evidence>